<feature type="compositionally biased region" description="Polar residues" evidence="2">
    <location>
        <begin position="1"/>
        <end position="15"/>
    </location>
</feature>
<evidence type="ECO:0000256" key="2">
    <source>
        <dbReference type="SAM" id="MobiDB-lite"/>
    </source>
</evidence>
<feature type="domain" description="SUF system FeS cluster assembly SufBD core" evidence="3">
    <location>
        <begin position="108"/>
        <end position="326"/>
    </location>
</feature>
<reference evidence="4 5" key="2">
    <citation type="submission" date="2009-02" db="EMBL/GenBank/DDBJ databases">
        <title>Draft genome sequence of Clostridium asparagiforme (DSM 15981).</title>
        <authorList>
            <person name="Sudarsanam P."/>
            <person name="Ley R."/>
            <person name="Guruge J."/>
            <person name="Turnbaugh P.J."/>
            <person name="Mahowald M."/>
            <person name="Liep D."/>
            <person name="Gordon J."/>
        </authorList>
    </citation>
    <scope>NUCLEOTIDE SEQUENCE [LARGE SCALE GENOMIC DNA]</scope>
    <source>
        <strain evidence="4 5">DSM 15981</strain>
    </source>
</reference>
<feature type="non-terminal residue" evidence="4">
    <location>
        <position position="1"/>
    </location>
</feature>
<dbReference type="PANTHER" id="PTHR30508:SF1">
    <property type="entry name" value="UPF0051 PROTEIN ABCI8, CHLOROPLASTIC-RELATED"/>
    <property type="match status" value="1"/>
</dbReference>
<dbReference type="AlphaFoldDB" id="C0D240"/>
<dbReference type="Proteomes" id="UP000004756">
    <property type="component" value="Unassembled WGS sequence"/>
</dbReference>
<evidence type="ECO:0000313" key="5">
    <source>
        <dbReference type="Proteomes" id="UP000004756"/>
    </source>
</evidence>
<reference evidence="4 5" key="1">
    <citation type="submission" date="2009-01" db="EMBL/GenBank/DDBJ databases">
        <authorList>
            <person name="Fulton L."/>
            <person name="Clifton S."/>
            <person name="Fulton B."/>
            <person name="Xu J."/>
            <person name="Minx P."/>
            <person name="Pepin K.H."/>
            <person name="Johnson M."/>
            <person name="Bhonagiri V."/>
            <person name="Nash W.E."/>
            <person name="Mardis E.R."/>
            <person name="Wilson R.K."/>
        </authorList>
    </citation>
    <scope>NUCLEOTIDE SEQUENCE [LARGE SCALE GENOMIC DNA]</scope>
    <source>
        <strain evidence="4 5">DSM 15981</strain>
    </source>
</reference>
<dbReference type="InterPro" id="IPR055346">
    <property type="entry name" value="Fe-S_cluster_assembly_SufBD"/>
</dbReference>
<evidence type="ECO:0000259" key="3">
    <source>
        <dbReference type="Pfam" id="PF01458"/>
    </source>
</evidence>
<keyword evidence="5" id="KW-1185">Reference proteome</keyword>
<dbReference type="InterPro" id="IPR000825">
    <property type="entry name" value="SUF_FeS_clus_asmbl_SufBD_core"/>
</dbReference>
<proteinExistence type="inferred from homology"/>
<evidence type="ECO:0000313" key="4">
    <source>
        <dbReference type="EMBL" id="EEG54601.1"/>
    </source>
</evidence>
<dbReference type="Pfam" id="PF01458">
    <property type="entry name" value="SUFBD_core"/>
    <property type="match status" value="1"/>
</dbReference>
<name>C0D240_9FIRM</name>
<sequence length="329" mass="35463">ENVVTVQSAESPHTTTRGHRGGKMNKITEMLLKILTGFKDEFAGAYNIRENGLCAARQSSPNIRITVKTDEPGLDIRIDSRARGETVYIPACVTQGGVDDLVYNDFYVDAGADVIIVAGCGVHTDGAEDAAHNGIHRFFLENGSRVIYREKHVGTGTGSGLKRIDPVTFAVLGPGSALEMDTVQLGGVDRTVRKTSARLAAAARLTIRERIQTDGRDTARTDFTVSMDGDGSAVNLISRSVARGSSRQTYRSRLMGNCRCSGHSECDAILMDRGRVDAFPELIAGCRDVSLIHEAAIGRIAGEQIVKLRTLGLSEEAAERRIIEGFLNG</sequence>
<organism evidence="4 5">
    <name type="scientific">[Clostridium] asparagiforme DSM 15981</name>
    <dbReference type="NCBI Taxonomy" id="518636"/>
    <lineage>
        <taxon>Bacteria</taxon>
        <taxon>Bacillati</taxon>
        <taxon>Bacillota</taxon>
        <taxon>Clostridia</taxon>
        <taxon>Lachnospirales</taxon>
        <taxon>Lachnospiraceae</taxon>
        <taxon>Enterocloster</taxon>
    </lineage>
</organism>
<gene>
    <name evidence="4" type="ORF">CLOSTASPAR_03329</name>
</gene>
<dbReference type="GO" id="GO:0016226">
    <property type="term" value="P:iron-sulfur cluster assembly"/>
    <property type="evidence" value="ECO:0007669"/>
    <property type="project" value="InterPro"/>
</dbReference>
<dbReference type="PANTHER" id="PTHR30508">
    <property type="entry name" value="FES CLUSTER ASSEMBLY PROTEIN SUF"/>
    <property type="match status" value="1"/>
</dbReference>
<dbReference type="SUPFAM" id="SSF101960">
    <property type="entry name" value="Stabilizer of iron transporter SufD"/>
    <property type="match status" value="1"/>
</dbReference>
<accession>C0D240</accession>
<evidence type="ECO:0000256" key="1">
    <source>
        <dbReference type="ARBA" id="ARBA00043967"/>
    </source>
</evidence>
<comment type="caution">
    <text evidence="4">The sequence shown here is derived from an EMBL/GenBank/DDBJ whole genome shotgun (WGS) entry which is preliminary data.</text>
</comment>
<dbReference type="InterPro" id="IPR037284">
    <property type="entry name" value="SUF_FeS_clus_asmbl_SufBD_sf"/>
</dbReference>
<protein>
    <submittedName>
        <fullName evidence="4">SufB/sufD domain protein</fullName>
    </submittedName>
</protein>
<feature type="region of interest" description="Disordered" evidence="2">
    <location>
        <begin position="1"/>
        <end position="22"/>
    </location>
</feature>
<dbReference type="HOGENOM" id="CLU_843344_0_0_9"/>
<dbReference type="EMBL" id="ACCJ01000253">
    <property type="protein sequence ID" value="EEG54601.1"/>
    <property type="molecule type" value="Genomic_DNA"/>
</dbReference>
<comment type="similarity">
    <text evidence="1">Belongs to the iron-sulfur cluster assembly SufBD family.</text>
</comment>